<dbReference type="PANTHER" id="PTHR45856">
    <property type="entry name" value="ALPHA/BETA-HYDROLASES SUPERFAMILY PROTEIN"/>
    <property type="match status" value="1"/>
</dbReference>
<dbReference type="InterPro" id="IPR002921">
    <property type="entry name" value="Fungal_lipase-type"/>
</dbReference>
<evidence type="ECO:0000313" key="4">
    <source>
        <dbReference type="EMBL" id="CAK8994608.1"/>
    </source>
</evidence>
<dbReference type="InterPro" id="IPR029058">
    <property type="entry name" value="AB_hydrolase_fold"/>
</dbReference>
<feature type="transmembrane region" description="Helical" evidence="2">
    <location>
        <begin position="1097"/>
        <end position="1119"/>
    </location>
</feature>
<accession>A0ABP0HY48</accession>
<feature type="transmembrane region" description="Helical" evidence="2">
    <location>
        <begin position="642"/>
        <end position="663"/>
    </location>
</feature>
<feature type="non-terminal residue" evidence="4">
    <location>
        <position position="1"/>
    </location>
</feature>
<dbReference type="InterPro" id="IPR051218">
    <property type="entry name" value="Sec_MonoDiacylglyc_Lipase"/>
</dbReference>
<proteinExistence type="predicted"/>
<keyword evidence="5" id="KW-1185">Reference proteome</keyword>
<feature type="compositionally biased region" description="Polar residues" evidence="1">
    <location>
        <begin position="996"/>
        <end position="1010"/>
    </location>
</feature>
<evidence type="ECO:0000256" key="2">
    <source>
        <dbReference type="SAM" id="Phobius"/>
    </source>
</evidence>
<dbReference type="EMBL" id="CAXAMM010002076">
    <property type="protein sequence ID" value="CAK8994608.1"/>
    <property type="molecule type" value="Genomic_DNA"/>
</dbReference>
<feature type="domain" description="Fungal lipase-type" evidence="3">
    <location>
        <begin position="1043"/>
        <end position="1169"/>
    </location>
</feature>
<evidence type="ECO:0000259" key="3">
    <source>
        <dbReference type="Pfam" id="PF01764"/>
    </source>
</evidence>
<protein>
    <submittedName>
        <fullName evidence="4">Lipase (RDL) (Triacylglycerol lipase) (ROL)</fullName>
    </submittedName>
</protein>
<feature type="transmembrane region" description="Helical" evidence="2">
    <location>
        <begin position="759"/>
        <end position="781"/>
    </location>
</feature>
<dbReference type="Proteomes" id="UP001642464">
    <property type="component" value="Unassembled WGS sequence"/>
</dbReference>
<keyword evidence="2" id="KW-0472">Membrane</keyword>
<organism evidence="4 5">
    <name type="scientific">Durusdinium trenchii</name>
    <dbReference type="NCBI Taxonomy" id="1381693"/>
    <lineage>
        <taxon>Eukaryota</taxon>
        <taxon>Sar</taxon>
        <taxon>Alveolata</taxon>
        <taxon>Dinophyceae</taxon>
        <taxon>Suessiales</taxon>
        <taxon>Symbiodiniaceae</taxon>
        <taxon>Durusdinium</taxon>
    </lineage>
</organism>
<sequence length="1241" mass="136946">VHVCSGEITLVGKNQWYGVLTENARTEETFTLSSVALRTLLQTQAELQGRPLLDNSTFGIVPWCGWCQRSELLDMHLSLPVNFSRALNAPRDNEATAIAYLDLLGRLDELFPDLATFKCIVELLDQLLPAAQAMRFFNLDGSPAPVLECLTLPDMLPEDRPPECLPCGVPETMSIDVVRNSTGNVTAFRDQLSNLTFPVEEVSRLIDRCAFELIRNFLQLCVPIVTSTLDPGYGDISKLEFRNALFSDDDPLISVPKHEDSVFLTPLTTPSSNARDLSMAVPRVAQGEPALLAAADNSVGQAIGQALGGIVSNAESFWGDMVNQLQRSFIEGGELFARVGGTCRSEFLSNPMDLVALNPRSLMSLERDISAGLEDEDRLRSIGACWGLYAMYFSRRAGCLDSLLPATSTGDVNQTVLETLALEFILVNLLGSEDDFTPLPRQTTYADGYPSRPVFSGGQMTNLTVASWFPLTVQEFDDRLGGCVQSLDEAPAALDEFLDFLSSLAECNAPTTQLKGSLAFQGALFIVAILMLVLQVSWMVRGHITALTVSSLLALLGLICITNGSYFFFGWHDTSLQELKLSVFFNQPERNKNGFFDYRAIIRAFGLGFFFLQHVLVLRHLSVGLRTSLGHRQQAAMLGQMMPFVMAAVAFVAVRGFVGWFVLLASTGWIPLVNWISVIRICMSETTNDFPRCNSPDLEAEKGLKPFFGNLVVTLIDIGILLLARQEGARCRREISKHRFEEARNQLLIFNLKRVLDKAFGICLLCTAILYTSLIEITVGYNGYFEFDTDGATVRNVSLSFTGVQDWEVGFVLILFVYCAGWLGMLMPTNTWFMRLFLKTIPPSEKHVAFYTCDSEIQIDGKGSSVVALRDQVAFDSNSFVLHDQLQSMLMTTSIYHIGVKFQSGKGVLPEHMQELAYVSHAPSDTHVWIVADRDRVFITFRGTTSATNAKTDLRMQFTTLDWLQRRKAAGAHDAIIRTPDGQERQAESRIDVESGSGNLSAGKQGQHHSGTWVRSGGSGSVNLQQRLQVQAARTVELYGQEVEDLVQTAVKSLDNFERRSNANLPKIHKGFLLAFNAVQLEILQVLAPFLEAHPEITKIVACGHSLGGALATLCGAFLGAAMPRKLVQVSTFGSPRVGNFLFKRHFDSLVSSCWRFVKVGDPITRTPIQAPCTRIGYKHVGIEILAAEKGEIVIDPTLVEHALLHRFKSGGISHHKLSAYMMSLYGFALQAVPRDEPSLG</sequence>
<dbReference type="Gene3D" id="3.40.50.1820">
    <property type="entry name" value="alpha/beta hydrolase"/>
    <property type="match status" value="2"/>
</dbReference>
<evidence type="ECO:0000256" key="1">
    <source>
        <dbReference type="SAM" id="MobiDB-lite"/>
    </source>
</evidence>
<feature type="compositionally biased region" description="Basic and acidic residues" evidence="1">
    <location>
        <begin position="981"/>
        <end position="993"/>
    </location>
</feature>
<feature type="transmembrane region" description="Helical" evidence="2">
    <location>
        <begin position="600"/>
        <end position="621"/>
    </location>
</feature>
<dbReference type="PANTHER" id="PTHR45856:SF11">
    <property type="entry name" value="FUNGAL LIPASE-LIKE DOMAIN-CONTAINING PROTEIN"/>
    <property type="match status" value="1"/>
</dbReference>
<feature type="transmembrane region" description="Helical" evidence="2">
    <location>
        <begin position="518"/>
        <end position="540"/>
    </location>
</feature>
<comment type="caution">
    <text evidence="4">The sequence shown here is derived from an EMBL/GenBank/DDBJ whole genome shotgun (WGS) entry which is preliminary data.</text>
</comment>
<feature type="transmembrane region" description="Helical" evidence="2">
    <location>
        <begin position="552"/>
        <end position="571"/>
    </location>
</feature>
<keyword evidence="2" id="KW-0812">Transmembrane</keyword>
<evidence type="ECO:0000313" key="5">
    <source>
        <dbReference type="Proteomes" id="UP001642464"/>
    </source>
</evidence>
<dbReference type="CDD" id="cd00519">
    <property type="entry name" value="Lipase_3"/>
    <property type="match status" value="1"/>
</dbReference>
<gene>
    <name evidence="4" type="ORF">SCF082_LOCUS3999</name>
</gene>
<keyword evidence="2" id="KW-1133">Transmembrane helix</keyword>
<feature type="transmembrane region" description="Helical" evidence="2">
    <location>
        <begin position="707"/>
        <end position="724"/>
    </location>
</feature>
<feature type="transmembrane region" description="Helical" evidence="2">
    <location>
        <begin position="809"/>
        <end position="827"/>
    </location>
</feature>
<reference evidence="4 5" key="1">
    <citation type="submission" date="2024-02" db="EMBL/GenBank/DDBJ databases">
        <authorList>
            <person name="Chen Y."/>
            <person name="Shah S."/>
            <person name="Dougan E. K."/>
            <person name="Thang M."/>
            <person name="Chan C."/>
        </authorList>
    </citation>
    <scope>NUCLEOTIDE SEQUENCE [LARGE SCALE GENOMIC DNA]</scope>
</reference>
<dbReference type="Pfam" id="PF01764">
    <property type="entry name" value="Lipase_3"/>
    <property type="match status" value="1"/>
</dbReference>
<dbReference type="SUPFAM" id="SSF53474">
    <property type="entry name" value="alpha/beta-Hydrolases"/>
    <property type="match status" value="1"/>
</dbReference>
<feature type="region of interest" description="Disordered" evidence="1">
    <location>
        <begin position="974"/>
        <end position="1018"/>
    </location>
</feature>
<name>A0ABP0HY48_9DINO</name>